<proteinExistence type="predicted"/>
<sequence>MKNLVLLCVVASVLTGCHKSHSVSWYEHHPQQLSEVLKHCAPDNNSSLCNKASEAKARSIMAAPPVKFNGEND</sequence>
<dbReference type="RefSeq" id="WP_139285012.1">
    <property type="nucleotide sequence ID" value="NZ_BANC01000045.1"/>
</dbReference>
<evidence type="ECO:0000313" key="1">
    <source>
        <dbReference type="EMBL" id="GAN80372.1"/>
    </source>
</evidence>
<accession>A0A0D6PFC9</accession>
<gene>
    <name evidence="1" type="ORF">Aam_046_013</name>
</gene>
<protein>
    <recommendedName>
        <fullName evidence="3">EexN family lipoprotein</fullName>
    </recommendedName>
</protein>
<comment type="caution">
    <text evidence="1">The sequence shown here is derived from an EMBL/GenBank/DDBJ whole genome shotgun (WGS) entry which is preliminary data.</text>
</comment>
<reference evidence="1 2" key="1">
    <citation type="submission" date="2012-11" db="EMBL/GenBank/DDBJ databases">
        <title>Whole genome sequence of Acidocella aminolytica 101 = DSM 11237.</title>
        <authorList>
            <person name="Azuma Y."/>
            <person name="Higashiura N."/>
            <person name="Hirakawa H."/>
            <person name="Matsushita K."/>
        </authorList>
    </citation>
    <scope>NUCLEOTIDE SEQUENCE [LARGE SCALE GENOMIC DNA]</scope>
    <source>
        <strain evidence="2">101 / DSM 11237</strain>
    </source>
</reference>
<dbReference type="AlphaFoldDB" id="A0A0D6PFC9"/>
<evidence type="ECO:0000313" key="2">
    <source>
        <dbReference type="Proteomes" id="UP000032668"/>
    </source>
</evidence>
<name>A0A0D6PFC9_9PROT</name>
<dbReference type="PROSITE" id="PS51257">
    <property type="entry name" value="PROKAR_LIPOPROTEIN"/>
    <property type="match status" value="1"/>
</dbReference>
<dbReference type="Proteomes" id="UP000032668">
    <property type="component" value="Unassembled WGS sequence"/>
</dbReference>
<evidence type="ECO:0008006" key="3">
    <source>
        <dbReference type="Google" id="ProtNLM"/>
    </source>
</evidence>
<dbReference type="InterPro" id="IPR047937">
    <property type="entry name" value="Eex_IncN-like"/>
</dbReference>
<organism evidence="1 2">
    <name type="scientific">Acidocella aminolytica 101 = DSM 11237</name>
    <dbReference type="NCBI Taxonomy" id="1120923"/>
    <lineage>
        <taxon>Bacteria</taxon>
        <taxon>Pseudomonadati</taxon>
        <taxon>Pseudomonadota</taxon>
        <taxon>Alphaproteobacteria</taxon>
        <taxon>Acetobacterales</taxon>
        <taxon>Acidocellaceae</taxon>
        <taxon>Acidocella</taxon>
    </lineage>
</organism>
<dbReference type="STRING" id="1120923.SAMN02746095_03828"/>
<dbReference type="NCBIfam" id="NF033894">
    <property type="entry name" value="Eex_IncN"/>
    <property type="match status" value="1"/>
</dbReference>
<dbReference type="EMBL" id="BANC01000045">
    <property type="protein sequence ID" value="GAN80372.1"/>
    <property type="molecule type" value="Genomic_DNA"/>
</dbReference>
<keyword evidence="2" id="KW-1185">Reference proteome</keyword>